<evidence type="ECO:0000313" key="6">
    <source>
        <dbReference type="EMBL" id="ADY38167.1"/>
    </source>
</evidence>
<proteinExistence type="predicted"/>
<feature type="transmembrane region" description="Helical" evidence="5">
    <location>
        <begin position="43"/>
        <end position="62"/>
    </location>
</feature>
<dbReference type="STRING" id="667015.Bacsa_3646"/>
<sequence length="323" mass="35931">MLQFIKNWTLPLAMLAGIIGYFCFAYFDFLAPLKPFVKAQVSWLTPFLIFSQLLLTFCKVEIKDLSPRRWTYQLLLIQLISCLFIAGTLLLFKSGNYWKIALEGAMVCLICPTATAAAVITGKLGGSAASLTTYTLMSNLLAAIVVPLVFPLVEPSDFSFGMSFLKILGKVFPLLLFPFFIALFLRKYFPPVHRFLTGLKDMAFYLWAVALTIAMGETMKSIVEGNISIGEECMIAGLALVICCLQFWCGKSIGGKHNDRISGGQALGQKNTILAIWMATTYLNPVTAIAPGSYVAWQNIINSWQLWKKRKKEETTLSDNPNI</sequence>
<gene>
    <name evidence="6" type="ordered locus">Bacsa_3646</name>
</gene>
<feature type="transmembrane region" description="Helical" evidence="5">
    <location>
        <begin position="131"/>
        <end position="152"/>
    </location>
</feature>
<evidence type="ECO:0000256" key="2">
    <source>
        <dbReference type="ARBA" id="ARBA00022692"/>
    </source>
</evidence>
<keyword evidence="2 5" id="KW-0812">Transmembrane</keyword>
<dbReference type="Proteomes" id="UP000007486">
    <property type="component" value="Chromosome"/>
</dbReference>
<dbReference type="Gene3D" id="1.20.1530.20">
    <property type="match status" value="1"/>
</dbReference>
<evidence type="ECO:0000256" key="3">
    <source>
        <dbReference type="ARBA" id="ARBA00022989"/>
    </source>
</evidence>
<keyword evidence="7" id="KW-1185">Reference proteome</keyword>
<comment type="subcellular location">
    <subcellularLocation>
        <location evidence="1">Membrane</location>
        <topology evidence="1">Multi-pass membrane protein</topology>
    </subcellularLocation>
</comment>
<dbReference type="GO" id="GO:0016020">
    <property type="term" value="C:membrane"/>
    <property type="evidence" value="ECO:0007669"/>
    <property type="project" value="UniProtKB-SubCell"/>
</dbReference>
<feature type="transmembrane region" description="Helical" evidence="5">
    <location>
        <begin position="229"/>
        <end position="250"/>
    </location>
</feature>
<evidence type="ECO:0000256" key="4">
    <source>
        <dbReference type="ARBA" id="ARBA00023136"/>
    </source>
</evidence>
<protein>
    <submittedName>
        <fullName evidence="6">Bile acid:sodium symporter</fullName>
    </submittedName>
</protein>
<organism evidence="6 7">
    <name type="scientific">Phocaeicola salanitronis (strain DSM 18170 / JCM 13657 / CCUG 60908 / BL78)</name>
    <name type="common">Bacteroides salanitronis</name>
    <dbReference type="NCBI Taxonomy" id="667015"/>
    <lineage>
        <taxon>Bacteria</taxon>
        <taxon>Pseudomonadati</taxon>
        <taxon>Bacteroidota</taxon>
        <taxon>Bacteroidia</taxon>
        <taxon>Bacteroidales</taxon>
        <taxon>Bacteroidaceae</taxon>
        <taxon>Phocaeicola</taxon>
    </lineage>
</organism>
<dbReference type="OrthoDB" id="9809647at2"/>
<dbReference type="InterPro" id="IPR038770">
    <property type="entry name" value="Na+/solute_symporter_sf"/>
</dbReference>
<dbReference type="eggNOG" id="COG0385">
    <property type="taxonomic scope" value="Bacteria"/>
</dbReference>
<evidence type="ECO:0000256" key="5">
    <source>
        <dbReference type="SAM" id="Phobius"/>
    </source>
</evidence>
<dbReference type="HOGENOM" id="CLU_077393_0_0_10"/>
<dbReference type="Pfam" id="PF01758">
    <property type="entry name" value="SBF"/>
    <property type="match status" value="1"/>
</dbReference>
<evidence type="ECO:0000313" key="7">
    <source>
        <dbReference type="Proteomes" id="UP000007486"/>
    </source>
</evidence>
<keyword evidence="3 5" id="KW-1133">Transmembrane helix</keyword>
<accession>F0R946</accession>
<feature type="transmembrane region" description="Helical" evidence="5">
    <location>
        <begin position="74"/>
        <end position="92"/>
    </location>
</feature>
<dbReference type="KEGG" id="bsa:Bacsa_3646"/>
<reference evidence="6 7" key="1">
    <citation type="journal article" date="2011" name="Stand. Genomic Sci.">
        <title>Complete genome sequence of Bacteroides salanitronis type strain (BL78).</title>
        <authorList>
            <person name="Gronow S."/>
            <person name="Held B."/>
            <person name="Lucas S."/>
            <person name="Lapidus A."/>
            <person name="Del Rio T.G."/>
            <person name="Nolan M."/>
            <person name="Tice H."/>
            <person name="Deshpande S."/>
            <person name="Cheng J.F."/>
            <person name="Pitluck S."/>
            <person name="Liolios K."/>
            <person name="Pagani I."/>
            <person name="Ivanova N."/>
            <person name="Mavromatis K."/>
            <person name="Pati A."/>
            <person name="Tapia R."/>
            <person name="Han C."/>
            <person name="Goodwin L."/>
            <person name="Chen A."/>
            <person name="Palaniappan K."/>
            <person name="Land M."/>
            <person name="Hauser L."/>
            <person name="Chang Y.J."/>
            <person name="Jeffries C.D."/>
            <person name="Brambilla E.M."/>
            <person name="Rohde M."/>
            <person name="Goker M."/>
            <person name="Detter J.C."/>
            <person name="Woyke T."/>
            <person name="Bristow J."/>
            <person name="Markowitz V."/>
            <person name="Hugenholtz P."/>
            <person name="Kyrpides N.C."/>
            <person name="Klenk H.P."/>
            <person name="Eisen J.A."/>
        </authorList>
    </citation>
    <scope>NUCLEOTIDE SEQUENCE [LARGE SCALE GENOMIC DNA]</scope>
    <source>
        <strain evidence="6 7">DSM 18170</strain>
    </source>
</reference>
<dbReference type="InterPro" id="IPR002657">
    <property type="entry name" value="BilAc:Na_symport/Acr3"/>
</dbReference>
<feature type="transmembrane region" description="Helical" evidence="5">
    <location>
        <begin position="98"/>
        <end position="119"/>
    </location>
</feature>
<evidence type="ECO:0000256" key="1">
    <source>
        <dbReference type="ARBA" id="ARBA00004141"/>
    </source>
</evidence>
<dbReference type="EMBL" id="CP002530">
    <property type="protein sequence ID" value="ADY38167.1"/>
    <property type="molecule type" value="Genomic_DNA"/>
</dbReference>
<dbReference type="AlphaFoldDB" id="F0R946"/>
<keyword evidence="4 5" id="KW-0472">Membrane</keyword>
<feature type="transmembrane region" description="Helical" evidence="5">
    <location>
        <begin position="164"/>
        <end position="184"/>
    </location>
</feature>
<dbReference type="RefSeq" id="WP_013619520.1">
    <property type="nucleotide sequence ID" value="NC_015164.1"/>
</dbReference>
<name>F0R946_PHOSB</name>
<feature type="transmembrane region" description="Helical" evidence="5">
    <location>
        <begin position="12"/>
        <end position="31"/>
    </location>
</feature>